<accession>A0A6G1GMX2</accession>
<gene>
    <name evidence="2" type="ORF">K402DRAFT_211237</name>
</gene>
<proteinExistence type="predicted"/>
<evidence type="ECO:0000313" key="2">
    <source>
        <dbReference type="EMBL" id="KAF1982107.1"/>
    </source>
</evidence>
<dbReference type="Proteomes" id="UP000800041">
    <property type="component" value="Unassembled WGS sequence"/>
</dbReference>
<name>A0A6G1GMX2_9PEZI</name>
<dbReference type="PANTHER" id="PTHR24148">
    <property type="entry name" value="ANKYRIN REPEAT DOMAIN-CONTAINING PROTEIN 39 HOMOLOG-RELATED"/>
    <property type="match status" value="1"/>
</dbReference>
<feature type="domain" description="Heterokaryon incompatibility" evidence="1">
    <location>
        <begin position="99"/>
        <end position="264"/>
    </location>
</feature>
<protein>
    <submittedName>
        <fullName evidence="2">HET-domain-containing protein</fullName>
    </submittedName>
</protein>
<dbReference type="EMBL" id="ML977188">
    <property type="protein sequence ID" value="KAF1982107.1"/>
    <property type="molecule type" value="Genomic_DNA"/>
</dbReference>
<dbReference type="InterPro" id="IPR010730">
    <property type="entry name" value="HET"/>
</dbReference>
<reference evidence="2" key="1">
    <citation type="journal article" date="2020" name="Stud. Mycol.">
        <title>101 Dothideomycetes genomes: a test case for predicting lifestyles and emergence of pathogens.</title>
        <authorList>
            <person name="Haridas S."/>
            <person name="Albert R."/>
            <person name="Binder M."/>
            <person name="Bloem J."/>
            <person name="Labutti K."/>
            <person name="Salamov A."/>
            <person name="Andreopoulos B."/>
            <person name="Baker S."/>
            <person name="Barry K."/>
            <person name="Bills G."/>
            <person name="Bluhm B."/>
            <person name="Cannon C."/>
            <person name="Castanera R."/>
            <person name="Culley D."/>
            <person name="Daum C."/>
            <person name="Ezra D."/>
            <person name="Gonzalez J."/>
            <person name="Henrissat B."/>
            <person name="Kuo A."/>
            <person name="Liang C."/>
            <person name="Lipzen A."/>
            <person name="Lutzoni F."/>
            <person name="Magnuson J."/>
            <person name="Mondo S."/>
            <person name="Nolan M."/>
            <person name="Ohm R."/>
            <person name="Pangilinan J."/>
            <person name="Park H.-J."/>
            <person name="Ramirez L."/>
            <person name="Alfaro M."/>
            <person name="Sun H."/>
            <person name="Tritt A."/>
            <person name="Yoshinaga Y."/>
            <person name="Zwiers L.-H."/>
            <person name="Turgeon B."/>
            <person name="Goodwin S."/>
            <person name="Spatafora J."/>
            <person name="Crous P."/>
            <person name="Grigoriev I."/>
        </authorList>
    </citation>
    <scope>NUCLEOTIDE SEQUENCE</scope>
    <source>
        <strain evidence="2">CBS 113979</strain>
    </source>
</reference>
<dbReference type="PANTHER" id="PTHR24148:SF77">
    <property type="entry name" value="HETEROKARYON INCOMPATIBILITY DOMAIN-CONTAINING PROTEIN"/>
    <property type="match status" value="1"/>
</dbReference>
<keyword evidence="3" id="KW-1185">Reference proteome</keyword>
<dbReference type="Pfam" id="PF06985">
    <property type="entry name" value="HET"/>
    <property type="match status" value="1"/>
</dbReference>
<organism evidence="2 3">
    <name type="scientific">Aulographum hederae CBS 113979</name>
    <dbReference type="NCBI Taxonomy" id="1176131"/>
    <lineage>
        <taxon>Eukaryota</taxon>
        <taxon>Fungi</taxon>
        <taxon>Dikarya</taxon>
        <taxon>Ascomycota</taxon>
        <taxon>Pezizomycotina</taxon>
        <taxon>Dothideomycetes</taxon>
        <taxon>Pleosporomycetidae</taxon>
        <taxon>Aulographales</taxon>
        <taxon>Aulographaceae</taxon>
    </lineage>
</organism>
<evidence type="ECO:0000259" key="1">
    <source>
        <dbReference type="Pfam" id="PF06985"/>
    </source>
</evidence>
<dbReference type="Pfam" id="PF26639">
    <property type="entry name" value="Het-6_barrel"/>
    <property type="match status" value="1"/>
</dbReference>
<dbReference type="InterPro" id="IPR052895">
    <property type="entry name" value="HetReg/Transcr_Mod"/>
</dbReference>
<evidence type="ECO:0000313" key="3">
    <source>
        <dbReference type="Proteomes" id="UP000800041"/>
    </source>
</evidence>
<dbReference type="OrthoDB" id="5303367at2759"/>
<sequence>MPYRPLDSTRNEVRVITLLTEKDDPKLGQPVKGLNKIWSLDPFQEAGNCDIDRLWSQPKGRRGHKIQQRLKQTCQTEKSPSSQDLNEDVLPWRYTWGDFVALSYSWGNPKIKKEIIVNDKPLMVTENLDAALRQLRKHRRIQQGFKLWIDAICIQQDANAERKEQVQKMKIIYEGAWQVVVWLGAESNDSDLAMIAIKYLSQLDPKILPNGFYTNTGAWQLEFLPFFRIGKAAGWYSPFHSAVYRALFHLLSRSYWHRCWILQEISCGTPLTPILCGDRVLLWKDFHHACLFMKADEARSGWRMLRFQQRSHWHDARVLSFDLTANRLPPRTSTSYSSEKLWDLIINMMRMQDVQNQATHHTQSPEDAMATFSVLRAAEVTYDRDKVYGSLALAGISKPAVVIPDYQKSTAEVYIEFSKAMYLSGNLDGLRLVVSEIGQVDLPSQHFHAMTEELKRMLAFLPTRPMPGKQTCSQKLPSWVMCWTCCQPLTTPLIGAYNACGMMTAQPSFSVSNGIEFMTTPAVLFDSVNALTAFHRYESNPDYPHPGSHVSSFYATPEERRTAFWRTLVADSTQDGHRAPDTWSTHLLDRRFWRGRMMQALTNHLSLSDFFARNESFPLFGNATLAEFIYEQPATVKRGVQYALSSHVLSFLLRDLTPEQLAAVSRAMNVLAWRRMVNTKMGYIGIVPAATTRGDRIAVVPGCRTPLVLRLEGSVFRVIGECYVHGIMQGEVEEMVERGDCRLEDIRLR</sequence>
<dbReference type="AlphaFoldDB" id="A0A6G1GMX2"/>